<gene>
    <name evidence="6 7" type="primary">citG</name>
    <name evidence="7" type="ORF">AL544_017235</name>
</gene>
<dbReference type="NCBIfam" id="TIGR03125">
    <property type="entry name" value="citrate_citG"/>
    <property type="match status" value="1"/>
</dbReference>
<evidence type="ECO:0000313" key="8">
    <source>
        <dbReference type="Proteomes" id="UP000053748"/>
    </source>
</evidence>
<name>A0A2J9V1N5_VIBMI</name>
<evidence type="ECO:0000256" key="5">
    <source>
        <dbReference type="ARBA" id="ARBA00022840"/>
    </source>
</evidence>
<proteinExistence type="inferred from homology"/>
<dbReference type="PANTHER" id="PTHR30201">
    <property type="entry name" value="TRIPHOSPHORIBOSYL-DEPHOSPHO-COA SYNTHASE"/>
    <property type="match status" value="1"/>
</dbReference>
<dbReference type="GO" id="GO:0005524">
    <property type="term" value="F:ATP binding"/>
    <property type="evidence" value="ECO:0007669"/>
    <property type="project" value="UniProtKB-KW"/>
</dbReference>
<organism evidence="7 8">
    <name type="scientific">Vibrio mimicus</name>
    <dbReference type="NCBI Taxonomy" id="674"/>
    <lineage>
        <taxon>Bacteria</taxon>
        <taxon>Pseudomonadati</taxon>
        <taxon>Pseudomonadota</taxon>
        <taxon>Gammaproteobacteria</taxon>
        <taxon>Vibrionales</taxon>
        <taxon>Vibrionaceae</taxon>
        <taxon>Vibrio</taxon>
    </lineage>
</organism>
<dbReference type="GO" id="GO:0046917">
    <property type="term" value="F:triphosphoribosyl-dephospho-CoA synthase activity"/>
    <property type="evidence" value="ECO:0007669"/>
    <property type="project" value="UniProtKB-UniRule"/>
</dbReference>
<dbReference type="STRING" id="674.VM_11225"/>
<keyword evidence="4 6" id="KW-0547">Nucleotide-binding</keyword>
<evidence type="ECO:0000256" key="4">
    <source>
        <dbReference type="ARBA" id="ARBA00022741"/>
    </source>
</evidence>
<dbReference type="EMBL" id="LOSJ02000002">
    <property type="protein sequence ID" value="PNM57665.1"/>
    <property type="molecule type" value="Genomic_DNA"/>
</dbReference>
<dbReference type="Proteomes" id="UP000053748">
    <property type="component" value="Unassembled WGS sequence"/>
</dbReference>
<dbReference type="AlphaFoldDB" id="A0A2J9V1N5"/>
<accession>A0A2J9V1N5</accession>
<comment type="caution">
    <text evidence="7">The sequence shown here is derived from an EMBL/GenBank/DDBJ whole genome shotgun (WGS) entry which is preliminary data.</text>
</comment>
<evidence type="ECO:0000256" key="2">
    <source>
        <dbReference type="ARBA" id="ARBA00006812"/>
    </source>
</evidence>
<keyword evidence="8" id="KW-1185">Reference proteome</keyword>
<comment type="catalytic activity">
    <reaction evidence="1 6">
        <text>3'-dephospho-CoA + ATP = 2'-(5''-triphospho-alpha-D-ribosyl)-3'-dephospho-CoA + adenine</text>
        <dbReference type="Rhea" id="RHEA:15117"/>
        <dbReference type="ChEBI" id="CHEBI:16708"/>
        <dbReference type="ChEBI" id="CHEBI:30616"/>
        <dbReference type="ChEBI" id="CHEBI:57328"/>
        <dbReference type="ChEBI" id="CHEBI:61378"/>
        <dbReference type="EC" id="2.4.2.52"/>
    </reaction>
</comment>
<dbReference type="Gene3D" id="1.10.4200.10">
    <property type="entry name" value="Triphosphoribosyl-dephospho-CoA protein"/>
    <property type="match status" value="1"/>
</dbReference>
<dbReference type="InterPro" id="IPR017551">
    <property type="entry name" value="TriPribosyl-deP-CoA_syn_CitG"/>
</dbReference>
<protein>
    <recommendedName>
        <fullName evidence="6">Probable 2-(5''-triphosphoribosyl)-3'-dephosphocoenzyme-A synthase</fullName>
        <shortName evidence="6">2-(5''-triphosphoribosyl)-3'-dephospho-CoA synthase</shortName>
        <ecNumber evidence="6">2.4.2.52</ecNumber>
    </recommendedName>
</protein>
<reference evidence="7" key="1">
    <citation type="submission" date="2017-12" db="EMBL/GenBank/DDBJ databases">
        <title>FDA dAtabase for Regulatory Grade micrObial Sequences (FDA-ARGOS): Supporting development and validation of Infectious Disease Dx tests.</title>
        <authorList>
            <person name="Hoffmann M."/>
            <person name="Allard M."/>
            <person name="Evans P."/>
            <person name="Brown E."/>
            <person name="Tallon L.J."/>
            <person name="Sadzewicz L."/>
            <person name="Sengamalay N."/>
            <person name="Ott S."/>
            <person name="Godinez A."/>
            <person name="Nagaraj S."/>
            <person name="Vavikolanu K."/>
            <person name="Aluvathingal J."/>
            <person name="Nadendla S."/>
            <person name="Hobson J."/>
            <person name="Sichtig H."/>
        </authorList>
    </citation>
    <scope>NUCLEOTIDE SEQUENCE [LARGE SCALE GENOMIC DNA]</scope>
    <source>
        <strain evidence="7">FDAARGOS_113</strain>
    </source>
</reference>
<evidence type="ECO:0000256" key="3">
    <source>
        <dbReference type="ARBA" id="ARBA00022679"/>
    </source>
</evidence>
<comment type="similarity">
    <text evidence="2 6">Belongs to the CitG/MdcB family.</text>
</comment>
<keyword evidence="5 6" id="KW-0067">ATP-binding</keyword>
<dbReference type="FunFam" id="1.10.4200.10:FF:000001">
    <property type="entry name" value="Triphosphoribosyl-dephospho-CoA synthase CitG"/>
    <property type="match status" value="1"/>
</dbReference>
<evidence type="ECO:0000256" key="1">
    <source>
        <dbReference type="ARBA" id="ARBA00001210"/>
    </source>
</evidence>
<dbReference type="GO" id="GO:0051191">
    <property type="term" value="P:prosthetic group biosynthetic process"/>
    <property type="evidence" value="ECO:0007669"/>
    <property type="project" value="TreeGrafter"/>
</dbReference>
<evidence type="ECO:0000256" key="6">
    <source>
        <dbReference type="HAMAP-Rule" id="MF_00397"/>
    </source>
</evidence>
<dbReference type="Pfam" id="PF01874">
    <property type="entry name" value="CitG"/>
    <property type="match status" value="1"/>
</dbReference>
<dbReference type="EC" id="2.4.2.52" evidence="6"/>
<evidence type="ECO:0000313" key="7">
    <source>
        <dbReference type="EMBL" id="PNM57665.1"/>
    </source>
</evidence>
<dbReference type="OrthoDB" id="114886at2"/>
<sequence length="314" mass="34066">MTIPAALDLLLELPSQASSSSGSKTFSLPRLVGHLAYHAMMLEVHLTPKPGLVDTVNNGAHRDMDLNTFIASAEAIAPYLQSFVSAGWESAGNPATQLLTSLRPIGIEAEQAMFNATQGVNTHKGMIFILGLICGSVGWLKANQLKIDVLHIGETIRQACQFLVIDELKAKRDCEHETAGERIYRQYGLTGARGEAASGLAMVTQHALPAYQTCLAQGASTEQALWHTLLVLMANNNDSNLVSRGGLEGLRFVQEQAQQLLVKGGFLYQDIEQALTSLDHVLIEKHLSPGGSADLLAATWLIHELVQLFNVRHR</sequence>
<dbReference type="HAMAP" id="MF_00397">
    <property type="entry name" value="CitG"/>
    <property type="match status" value="1"/>
</dbReference>
<keyword evidence="3 6" id="KW-0808">Transferase</keyword>
<dbReference type="RefSeq" id="WP_000154855.1">
    <property type="nucleotide sequence ID" value="NZ_CAWMSS010000001.1"/>
</dbReference>
<dbReference type="InterPro" id="IPR002736">
    <property type="entry name" value="CitG"/>
</dbReference>
<dbReference type="PANTHER" id="PTHR30201:SF2">
    <property type="entry name" value="2-(5''-TRIPHOSPHORIBOSYL)-3'-DEPHOSPHOCOENZYME-A SYNTHASE"/>
    <property type="match status" value="1"/>
</dbReference>